<evidence type="ECO:0000313" key="2">
    <source>
        <dbReference type="EMBL" id="CAL1533563.1"/>
    </source>
</evidence>
<dbReference type="Proteomes" id="UP001497497">
    <property type="component" value="Unassembled WGS sequence"/>
</dbReference>
<feature type="signal peptide" evidence="1">
    <location>
        <begin position="1"/>
        <end position="24"/>
    </location>
</feature>
<protein>
    <recommendedName>
        <fullName evidence="4">VWFD domain-containing protein</fullName>
    </recommendedName>
</protein>
<evidence type="ECO:0000256" key="1">
    <source>
        <dbReference type="SAM" id="SignalP"/>
    </source>
</evidence>
<accession>A0AAV2HJ51</accession>
<comment type="caution">
    <text evidence="2">The sequence shown here is derived from an EMBL/GenBank/DDBJ whole genome shotgun (WGS) entry which is preliminary data.</text>
</comment>
<keyword evidence="3" id="KW-1185">Reference proteome</keyword>
<gene>
    <name evidence="2" type="ORF">GSLYS_00007523001</name>
</gene>
<evidence type="ECO:0000313" key="3">
    <source>
        <dbReference type="Proteomes" id="UP001497497"/>
    </source>
</evidence>
<name>A0AAV2HJ51_LYMST</name>
<feature type="chain" id="PRO_5043371084" description="VWFD domain-containing protein" evidence="1">
    <location>
        <begin position="25"/>
        <end position="403"/>
    </location>
</feature>
<dbReference type="EMBL" id="CAXITT010000146">
    <property type="protein sequence ID" value="CAL1533563.1"/>
    <property type="molecule type" value="Genomic_DNA"/>
</dbReference>
<organism evidence="2 3">
    <name type="scientific">Lymnaea stagnalis</name>
    <name type="common">Great pond snail</name>
    <name type="synonym">Helix stagnalis</name>
    <dbReference type="NCBI Taxonomy" id="6523"/>
    <lineage>
        <taxon>Eukaryota</taxon>
        <taxon>Metazoa</taxon>
        <taxon>Spiralia</taxon>
        <taxon>Lophotrochozoa</taxon>
        <taxon>Mollusca</taxon>
        <taxon>Gastropoda</taxon>
        <taxon>Heterobranchia</taxon>
        <taxon>Euthyneura</taxon>
        <taxon>Panpulmonata</taxon>
        <taxon>Hygrophila</taxon>
        <taxon>Lymnaeoidea</taxon>
        <taxon>Lymnaeidae</taxon>
        <taxon>Lymnaea</taxon>
    </lineage>
</organism>
<dbReference type="AlphaFoldDB" id="A0AAV2HJ51"/>
<proteinExistence type="predicted"/>
<reference evidence="2 3" key="1">
    <citation type="submission" date="2024-04" db="EMBL/GenBank/DDBJ databases">
        <authorList>
            <consortium name="Genoscope - CEA"/>
            <person name="William W."/>
        </authorList>
    </citation>
    <scope>NUCLEOTIDE SEQUENCE [LARGE SCALE GENOMIC DNA]</scope>
</reference>
<keyword evidence="1" id="KW-0732">Signal</keyword>
<sequence length="403" mass="45075">MGYLAQRMVGAVLALAFVLDSVEAFTRVTSGRSGTVCENGFRRCVRQASECIDNRCQCDPETSGTPGLACYTSEFERSEILNDPNLRDYIRELIRLPVTCRYLFTSFQTTWNILPDSHCKVEVHAFNAKKYGKTFVHGFDIAIRVSTPFTSPPTGDISFRKYGIANNGTYTFEEQATLQFLPDGPWELTAMQAYTSLPSTVLRIRHDPYNNQAYIDVSGRQINTCGFKLYFRPFDVIYGKNQPQIPGLSVAVSRDHNITWLSQSKVMALSPTGDTVEGLASQLNLDPRYVMLYRLFTSNVVQNQPDAAPACSAVSDVVAACTDQTLLQLAFQECTFILTSEKFIGCFDKSTNGHKYLGLFKRCFQSICTRSTSQCLTVRSDIHKRCSFKLTTLDRPNCSSSAT</sequence>
<evidence type="ECO:0008006" key="4">
    <source>
        <dbReference type="Google" id="ProtNLM"/>
    </source>
</evidence>